<organism evidence="2 3">
    <name type="scientific">Nocardiopsis alba (strain ATCC BAA-2165 / BE74)</name>
    <dbReference type="NCBI Taxonomy" id="1205910"/>
    <lineage>
        <taxon>Bacteria</taxon>
        <taxon>Bacillati</taxon>
        <taxon>Actinomycetota</taxon>
        <taxon>Actinomycetes</taxon>
        <taxon>Streptosporangiales</taxon>
        <taxon>Nocardiopsidaceae</taxon>
        <taxon>Nocardiopsis</taxon>
    </lineage>
</organism>
<sequence length="718" mass="80598">MQRPADVRTERALRQIRGILERDFTDLIDLSDLAGKPDSERESAFLSRGLAALVTKGVTGWHGDDRNEKASACVIDGRDDFGIDAIAVSGNTSEIWLVQAKWSHKGRAGLDQGAALKFVRGWQRLERHEYDRFNSRVTEKMAERIRAVLKNFQAKVHFVVAMTGPEELHPDVLDVFEEEFKEANGFGLNLDLQVVGTDRLWEQIRVEEAPKSQPIQATMRQWLYEHEPVELYQGFVRTDEVAAWFSTAGRHLFRRNIRDFLGSTEVNAEITSAVTSDPELFLYLHSGITVICESLEAAFDGPRKQNIPVKLTLNNASVIDGAQSVTSLHRAFLDDPEALAEALVSVNVICTGQDGSSPELPNRITHARNRQNPVQNRDFVSLDPTQSLIGEELSIRGLQYTYRRGEPDPAPEQGCSVVEAATALACAHSNPRLAVEAKQNVETLWDRSEGGSYGILFGEKLGAPQVWGSVRLRRAVGNRLHEISTKLRGRAFDLAERGDLLITHLIFQCVDRKEMTSDDYDWDEAVARAVPLTDQALPWLLHHIDATHGSTAPVSVTRVLSDPRRCRVLVENTLRDLRAGSEAPQVSADYRAKALQRPRKTRRPNSVTILLNAGELGPGTPLEFRPLSSTEETALRDWLIEDPRRARATWTSNRRYSLLWEADSKYHSPSGLVMTMYELAGWEDSPVAVQGPARWYIEGERMDKRAERIFEELGEEGE</sequence>
<dbReference type="InterPro" id="IPR018891">
    <property type="entry name" value="AIPR_C"/>
</dbReference>
<dbReference type="Proteomes" id="UP000003779">
    <property type="component" value="Chromosome"/>
</dbReference>
<dbReference type="RefSeq" id="WP_014909252.1">
    <property type="nucleotide sequence ID" value="NC_018524.1"/>
</dbReference>
<reference evidence="2 3" key="1">
    <citation type="journal article" date="2012" name="J. Bacteriol.">
        <title>Whole-Genome Sequence of Nocardiopsis alba Strain ATCC BAA-2165, Associated with Honeybees.</title>
        <authorList>
            <person name="Qiao J."/>
            <person name="Chen L."/>
            <person name="Li Y."/>
            <person name="Wang J."/>
            <person name="Zhang W."/>
            <person name="Chen S."/>
        </authorList>
    </citation>
    <scope>NUCLEOTIDE SEQUENCE [LARGE SCALE GENOMIC DNA]</scope>
    <source>
        <strain evidence="3">ATCC BAA-2165 / BE74</strain>
    </source>
</reference>
<evidence type="ECO:0000259" key="1">
    <source>
        <dbReference type="Pfam" id="PF10592"/>
    </source>
</evidence>
<evidence type="ECO:0000313" key="3">
    <source>
        <dbReference type="Proteomes" id="UP000003779"/>
    </source>
</evidence>
<dbReference type="OrthoDB" id="9806213at2"/>
<dbReference type="Pfam" id="PF10592">
    <property type="entry name" value="AIPR"/>
    <property type="match status" value="1"/>
</dbReference>
<dbReference type="eggNOG" id="ENOG502Z7VT">
    <property type="taxonomic scope" value="Bacteria"/>
</dbReference>
<dbReference type="PATRIC" id="fig|1205910.3.peg.3828"/>
<dbReference type="HOGENOM" id="CLU_023505_0_0_11"/>
<dbReference type="STRING" id="1205910.B005_4042"/>
<feature type="domain" description="Abortive phage infection protein C-terminal" evidence="1">
    <location>
        <begin position="253"/>
        <end position="477"/>
    </location>
</feature>
<proteinExistence type="predicted"/>
<reference evidence="3" key="2">
    <citation type="submission" date="2012-08" db="EMBL/GenBank/DDBJ databases">
        <title>Whole-genome sequence of Nocardiopsis alba strain ATCC BAA-2165 associated with honeybees.</title>
        <authorList>
            <person name="Qiao J."/>
            <person name="Chen L."/>
            <person name="Li Y."/>
            <person name="Wang J."/>
            <person name="Zhang W."/>
            <person name="Chen S."/>
        </authorList>
    </citation>
    <scope>NUCLEOTIDE SEQUENCE [LARGE SCALE GENOMIC DNA]</scope>
    <source>
        <strain evidence="3">ATCC BAA-2165 / BE74</strain>
    </source>
</reference>
<protein>
    <submittedName>
        <fullName evidence="2">AIPR family protein</fullName>
    </submittedName>
</protein>
<evidence type="ECO:0000313" key="2">
    <source>
        <dbReference type="EMBL" id="AFR06787.1"/>
    </source>
</evidence>
<accession>J7L8I6</accession>
<dbReference type="KEGG" id="nal:B005_4042"/>
<dbReference type="EMBL" id="CP003788">
    <property type="protein sequence ID" value="AFR06787.1"/>
    <property type="molecule type" value="Genomic_DNA"/>
</dbReference>
<name>J7L8I6_NOCAA</name>
<dbReference type="AlphaFoldDB" id="J7L8I6"/>
<gene>
    <name evidence="2" type="ordered locus">B005_4042</name>
</gene>